<sequence length="95" mass="10285">MYHPQPAIMVFIVLSLPQDGPWVLATARLLPGGLKQYFSAPLSVVAPPHPYPDFVMQPLALPRGCDTPVVDSVRSQISLVSQGRHHVSSSACTHT</sequence>
<dbReference type="HOGENOM" id="CLU_2373584_0_0_1"/>
<gene>
    <name evidence="1" type="ORF">PISMIDRAFT_371025</name>
</gene>
<dbReference type="Proteomes" id="UP000054018">
    <property type="component" value="Unassembled WGS sequence"/>
</dbReference>
<keyword evidence="2" id="KW-1185">Reference proteome</keyword>
<dbReference type="AlphaFoldDB" id="A0A0C9Z1Q9"/>
<proteinExistence type="predicted"/>
<name>A0A0C9Z1Q9_9AGAM</name>
<organism evidence="1 2">
    <name type="scientific">Pisolithus microcarpus 441</name>
    <dbReference type="NCBI Taxonomy" id="765257"/>
    <lineage>
        <taxon>Eukaryota</taxon>
        <taxon>Fungi</taxon>
        <taxon>Dikarya</taxon>
        <taxon>Basidiomycota</taxon>
        <taxon>Agaricomycotina</taxon>
        <taxon>Agaricomycetes</taxon>
        <taxon>Agaricomycetidae</taxon>
        <taxon>Boletales</taxon>
        <taxon>Sclerodermatineae</taxon>
        <taxon>Pisolithaceae</taxon>
        <taxon>Pisolithus</taxon>
    </lineage>
</organism>
<evidence type="ECO:0000313" key="1">
    <source>
        <dbReference type="EMBL" id="KIK13898.1"/>
    </source>
</evidence>
<dbReference type="EMBL" id="KN833967">
    <property type="protein sequence ID" value="KIK13898.1"/>
    <property type="molecule type" value="Genomic_DNA"/>
</dbReference>
<reference evidence="1 2" key="1">
    <citation type="submission" date="2014-04" db="EMBL/GenBank/DDBJ databases">
        <authorList>
            <consortium name="DOE Joint Genome Institute"/>
            <person name="Kuo A."/>
            <person name="Kohler A."/>
            <person name="Costa M.D."/>
            <person name="Nagy L.G."/>
            <person name="Floudas D."/>
            <person name="Copeland A."/>
            <person name="Barry K.W."/>
            <person name="Cichocki N."/>
            <person name="Veneault-Fourrey C."/>
            <person name="LaButti K."/>
            <person name="Lindquist E.A."/>
            <person name="Lipzen A."/>
            <person name="Lundell T."/>
            <person name="Morin E."/>
            <person name="Murat C."/>
            <person name="Sun H."/>
            <person name="Tunlid A."/>
            <person name="Henrissat B."/>
            <person name="Grigoriev I.V."/>
            <person name="Hibbett D.S."/>
            <person name="Martin F."/>
            <person name="Nordberg H.P."/>
            <person name="Cantor M.N."/>
            <person name="Hua S.X."/>
        </authorList>
    </citation>
    <scope>NUCLEOTIDE SEQUENCE [LARGE SCALE GENOMIC DNA]</scope>
    <source>
        <strain evidence="1 2">441</strain>
    </source>
</reference>
<evidence type="ECO:0000313" key="2">
    <source>
        <dbReference type="Proteomes" id="UP000054018"/>
    </source>
</evidence>
<reference evidence="2" key="2">
    <citation type="submission" date="2015-01" db="EMBL/GenBank/DDBJ databases">
        <title>Evolutionary Origins and Diversification of the Mycorrhizal Mutualists.</title>
        <authorList>
            <consortium name="DOE Joint Genome Institute"/>
            <consortium name="Mycorrhizal Genomics Consortium"/>
            <person name="Kohler A."/>
            <person name="Kuo A."/>
            <person name="Nagy L.G."/>
            <person name="Floudas D."/>
            <person name="Copeland A."/>
            <person name="Barry K.W."/>
            <person name="Cichocki N."/>
            <person name="Veneault-Fourrey C."/>
            <person name="LaButti K."/>
            <person name="Lindquist E.A."/>
            <person name="Lipzen A."/>
            <person name="Lundell T."/>
            <person name="Morin E."/>
            <person name="Murat C."/>
            <person name="Riley R."/>
            <person name="Ohm R."/>
            <person name="Sun H."/>
            <person name="Tunlid A."/>
            <person name="Henrissat B."/>
            <person name="Grigoriev I.V."/>
            <person name="Hibbett D.S."/>
            <person name="Martin F."/>
        </authorList>
    </citation>
    <scope>NUCLEOTIDE SEQUENCE [LARGE SCALE GENOMIC DNA]</scope>
    <source>
        <strain evidence="2">441</strain>
    </source>
</reference>
<protein>
    <submittedName>
        <fullName evidence="1">Uncharacterized protein</fullName>
    </submittedName>
</protein>
<accession>A0A0C9Z1Q9</accession>